<accession>A0A917FJK1</accession>
<dbReference type="CDD" id="cd03230">
    <property type="entry name" value="ABC_DR_subfamily_A"/>
    <property type="match status" value="1"/>
</dbReference>
<dbReference type="SMART" id="SM00382">
    <property type="entry name" value="AAA"/>
    <property type="match status" value="1"/>
</dbReference>
<keyword evidence="3" id="KW-0547">Nucleotide-binding</keyword>
<gene>
    <name evidence="6" type="ORF">GCM10011365_02030</name>
</gene>
<feature type="domain" description="ABC transporter" evidence="5">
    <location>
        <begin position="7"/>
        <end position="234"/>
    </location>
</feature>
<sequence length="308" mass="34020">MNSGFAITTRQLSKQYGAQFAVQNLDVEIKKNITTGLIGPNGAGKTTLMSLICGFIKPSDGTVNVLGQEPNAVDLKSRVSILPQDAHFLKSLSVKVQLTMLAELQGFAKQAARKEALRVLDLVDLIEAQNKLPEQMSHGMLKRCAIAQALMGEPELILLDEPTAGLDPSTTDNIKAVIKNLQNKATIIISSHNLSVIEDLCHEVVILDKGRLHAHREIDQIVVKQQALTIKLTDHPTAEQLVHLKAADWVKDIKVGKPGSCVMVVYYDPQQTDGIEISLLQVLKDMNMGYREFTKGERLQEYMTDNFK</sequence>
<dbReference type="InterPro" id="IPR003593">
    <property type="entry name" value="AAA+_ATPase"/>
</dbReference>
<dbReference type="Proteomes" id="UP000605253">
    <property type="component" value="Unassembled WGS sequence"/>
</dbReference>
<dbReference type="AlphaFoldDB" id="A0A917FJK1"/>
<reference evidence="6" key="2">
    <citation type="submission" date="2020-09" db="EMBL/GenBank/DDBJ databases">
        <authorList>
            <person name="Sun Q."/>
            <person name="Zhou Y."/>
        </authorList>
    </citation>
    <scope>NUCLEOTIDE SEQUENCE</scope>
    <source>
        <strain evidence="6">CGMCC 1.12181</strain>
    </source>
</reference>
<keyword evidence="7" id="KW-1185">Reference proteome</keyword>
<comment type="similarity">
    <text evidence="1">Belongs to the ABC transporter superfamily.</text>
</comment>
<dbReference type="EMBL" id="BMEO01000001">
    <property type="protein sequence ID" value="GGF84650.1"/>
    <property type="molecule type" value="Genomic_DNA"/>
</dbReference>
<evidence type="ECO:0000256" key="4">
    <source>
        <dbReference type="ARBA" id="ARBA00022840"/>
    </source>
</evidence>
<evidence type="ECO:0000259" key="5">
    <source>
        <dbReference type="PROSITE" id="PS50893"/>
    </source>
</evidence>
<evidence type="ECO:0000256" key="1">
    <source>
        <dbReference type="ARBA" id="ARBA00005417"/>
    </source>
</evidence>
<dbReference type="PANTHER" id="PTHR43335">
    <property type="entry name" value="ABC TRANSPORTER, ATP-BINDING PROTEIN"/>
    <property type="match status" value="1"/>
</dbReference>
<proteinExistence type="inferred from homology"/>
<dbReference type="SUPFAM" id="SSF52540">
    <property type="entry name" value="P-loop containing nucleoside triphosphate hydrolases"/>
    <property type="match status" value="1"/>
</dbReference>
<evidence type="ECO:0000313" key="6">
    <source>
        <dbReference type="EMBL" id="GGF84650.1"/>
    </source>
</evidence>
<name>A0A917FJK1_9GAMM</name>
<dbReference type="PROSITE" id="PS50893">
    <property type="entry name" value="ABC_TRANSPORTER_2"/>
    <property type="match status" value="1"/>
</dbReference>
<dbReference type="GO" id="GO:0005524">
    <property type="term" value="F:ATP binding"/>
    <property type="evidence" value="ECO:0007669"/>
    <property type="project" value="UniProtKB-KW"/>
</dbReference>
<evidence type="ECO:0000256" key="3">
    <source>
        <dbReference type="ARBA" id="ARBA00022741"/>
    </source>
</evidence>
<dbReference type="Gene3D" id="3.40.50.300">
    <property type="entry name" value="P-loop containing nucleotide triphosphate hydrolases"/>
    <property type="match status" value="1"/>
</dbReference>
<evidence type="ECO:0000256" key="2">
    <source>
        <dbReference type="ARBA" id="ARBA00022448"/>
    </source>
</evidence>
<protein>
    <submittedName>
        <fullName evidence="6">ABC transporter</fullName>
    </submittedName>
</protein>
<dbReference type="GO" id="GO:0016887">
    <property type="term" value="F:ATP hydrolysis activity"/>
    <property type="evidence" value="ECO:0007669"/>
    <property type="project" value="InterPro"/>
</dbReference>
<organism evidence="6 7">
    <name type="scientific">Marinicella pacifica</name>
    <dbReference type="NCBI Taxonomy" id="1171543"/>
    <lineage>
        <taxon>Bacteria</taxon>
        <taxon>Pseudomonadati</taxon>
        <taxon>Pseudomonadota</taxon>
        <taxon>Gammaproteobacteria</taxon>
        <taxon>Lysobacterales</taxon>
        <taxon>Marinicellaceae</taxon>
        <taxon>Marinicella</taxon>
    </lineage>
</organism>
<keyword evidence="4" id="KW-0067">ATP-binding</keyword>
<dbReference type="PANTHER" id="PTHR43335:SF4">
    <property type="entry name" value="ABC TRANSPORTER, ATP-BINDING PROTEIN"/>
    <property type="match status" value="1"/>
</dbReference>
<dbReference type="RefSeq" id="WP_188363802.1">
    <property type="nucleotide sequence ID" value="NZ_BAABJF010000011.1"/>
</dbReference>
<dbReference type="InterPro" id="IPR003439">
    <property type="entry name" value="ABC_transporter-like_ATP-bd"/>
</dbReference>
<dbReference type="Pfam" id="PF00005">
    <property type="entry name" value="ABC_tran"/>
    <property type="match status" value="1"/>
</dbReference>
<dbReference type="InterPro" id="IPR027417">
    <property type="entry name" value="P-loop_NTPase"/>
</dbReference>
<comment type="caution">
    <text evidence="6">The sequence shown here is derived from an EMBL/GenBank/DDBJ whole genome shotgun (WGS) entry which is preliminary data.</text>
</comment>
<keyword evidence="2" id="KW-0813">Transport</keyword>
<reference evidence="6" key="1">
    <citation type="journal article" date="2014" name="Int. J. Syst. Evol. Microbiol.">
        <title>Complete genome sequence of Corynebacterium casei LMG S-19264T (=DSM 44701T), isolated from a smear-ripened cheese.</title>
        <authorList>
            <consortium name="US DOE Joint Genome Institute (JGI-PGF)"/>
            <person name="Walter F."/>
            <person name="Albersmeier A."/>
            <person name="Kalinowski J."/>
            <person name="Ruckert C."/>
        </authorList>
    </citation>
    <scope>NUCLEOTIDE SEQUENCE</scope>
    <source>
        <strain evidence="6">CGMCC 1.12181</strain>
    </source>
</reference>
<evidence type="ECO:0000313" key="7">
    <source>
        <dbReference type="Proteomes" id="UP000605253"/>
    </source>
</evidence>